<dbReference type="FunFam" id="3.30.200.20:FF:000131">
    <property type="entry name" value="Dual specificity protein kinase TTK"/>
    <property type="match status" value="1"/>
</dbReference>
<dbReference type="InterPro" id="IPR027084">
    <property type="entry name" value="Mps1_cat"/>
</dbReference>
<dbReference type="GO" id="GO:0005634">
    <property type="term" value="C:nucleus"/>
    <property type="evidence" value="ECO:0007669"/>
    <property type="project" value="TreeGrafter"/>
</dbReference>
<reference evidence="9 10" key="1">
    <citation type="submission" date="2019-06" db="EMBL/GenBank/DDBJ databases">
        <title>Genome Sequence of the Brown Rot Fungal Pathogen Monilinia laxa.</title>
        <authorList>
            <person name="De Miccolis Angelini R.M."/>
            <person name="Landi L."/>
            <person name="Abate D."/>
            <person name="Pollastro S."/>
            <person name="Romanazzi G."/>
            <person name="Faretra F."/>
        </authorList>
    </citation>
    <scope>NUCLEOTIDE SEQUENCE [LARGE SCALE GENOMIC DNA]</scope>
    <source>
        <strain evidence="9 10">Mlax316</strain>
    </source>
</reference>
<dbReference type="AlphaFoldDB" id="A0A5N6KIL1"/>
<evidence type="ECO:0000256" key="2">
    <source>
        <dbReference type="ARBA" id="ARBA00022679"/>
    </source>
</evidence>
<feature type="region of interest" description="Disordered" evidence="7">
    <location>
        <begin position="76"/>
        <end position="483"/>
    </location>
</feature>
<evidence type="ECO:0000313" key="9">
    <source>
        <dbReference type="EMBL" id="KAB8303542.1"/>
    </source>
</evidence>
<evidence type="ECO:0000256" key="5">
    <source>
        <dbReference type="ARBA" id="ARBA00022840"/>
    </source>
</evidence>
<evidence type="ECO:0000313" key="10">
    <source>
        <dbReference type="Proteomes" id="UP000326757"/>
    </source>
</evidence>
<dbReference type="GO" id="GO:0033316">
    <property type="term" value="P:meiotic spindle assembly checkpoint signaling"/>
    <property type="evidence" value="ECO:0007669"/>
    <property type="project" value="TreeGrafter"/>
</dbReference>
<dbReference type="SMART" id="SM00220">
    <property type="entry name" value="S_TKc"/>
    <property type="match status" value="1"/>
</dbReference>
<dbReference type="PANTHER" id="PTHR22974">
    <property type="entry name" value="MIXED LINEAGE PROTEIN KINASE"/>
    <property type="match status" value="1"/>
</dbReference>
<dbReference type="InterPro" id="IPR008271">
    <property type="entry name" value="Ser/Thr_kinase_AS"/>
</dbReference>
<feature type="compositionally biased region" description="Polar residues" evidence="7">
    <location>
        <begin position="105"/>
        <end position="120"/>
    </location>
</feature>
<feature type="compositionally biased region" description="Low complexity" evidence="7">
    <location>
        <begin position="177"/>
        <end position="191"/>
    </location>
</feature>
<dbReference type="Gene3D" id="1.10.510.10">
    <property type="entry name" value="Transferase(Phosphotransferase) domain 1"/>
    <property type="match status" value="1"/>
</dbReference>
<dbReference type="SUPFAM" id="SSF56112">
    <property type="entry name" value="Protein kinase-like (PK-like)"/>
    <property type="match status" value="1"/>
</dbReference>
<feature type="binding site" evidence="6">
    <location>
        <position position="522"/>
    </location>
    <ligand>
        <name>ATP</name>
        <dbReference type="ChEBI" id="CHEBI:30616"/>
    </ligand>
</feature>
<feature type="compositionally biased region" description="Polar residues" evidence="7">
    <location>
        <begin position="331"/>
        <end position="353"/>
    </location>
</feature>
<feature type="compositionally biased region" description="Basic and acidic residues" evidence="7">
    <location>
        <begin position="151"/>
        <end position="162"/>
    </location>
</feature>
<keyword evidence="3 6" id="KW-0547">Nucleotide-binding</keyword>
<dbReference type="GO" id="GO:0005524">
    <property type="term" value="F:ATP binding"/>
    <property type="evidence" value="ECO:0007669"/>
    <property type="project" value="UniProtKB-UniRule"/>
</dbReference>
<organism evidence="9 10">
    <name type="scientific">Monilinia laxa</name>
    <name type="common">Brown rot fungus</name>
    <name type="synonym">Sclerotinia laxa</name>
    <dbReference type="NCBI Taxonomy" id="61186"/>
    <lineage>
        <taxon>Eukaryota</taxon>
        <taxon>Fungi</taxon>
        <taxon>Dikarya</taxon>
        <taxon>Ascomycota</taxon>
        <taxon>Pezizomycotina</taxon>
        <taxon>Leotiomycetes</taxon>
        <taxon>Helotiales</taxon>
        <taxon>Sclerotiniaceae</taxon>
        <taxon>Monilinia</taxon>
    </lineage>
</organism>
<feature type="compositionally biased region" description="Polar residues" evidence="7">
    <location>
        <begin position="665"/>
        <end position="678"/>
    </location>
</feature>
<dbReference type="InterPro" id="IPR017441">
    <property type="entry name" value="Protein_kinase_ATP_BS"/>
</dbReference>
<feature type="region of interest" description="Disordered" evidence="7">
    <location>
        <begin position="1"/>
        <end position="60"/>
    </location>
</feature>
<feature type="compositionally biased region" description="Polar residues" evidence="7">
    <location>
        <begin position="213"/>
        <end position="236"/>
    </location>
</feature>
<proteinExistence type="predicted"/>
<dbReference type="GO" id="GO:0098813">
    <property type="term" value="P:nuclear chromosome segregation"/>
    <property type="evidence" value="ECO:0007669"/>
    <property type="project" value="UniProtKB-ARBA"/>
</dbReference>
<feature type="region of interest" description="Disordered" evidence="7">
    <location>
        <begin position="665"/>
        <end position="684"/>
    </location>
</feature>
<accession>A0A5N6KIL1</accession>
<dbReference type="PROSITE" id="PS50011">
    <property type="entry name" value="PROTEIN_KINASE_DOM"/>
    <property type="match status" value="1"/>
</dbReference>
<protein>
    <recommendedName>
        <fullName evidence="8">Protein kinase domain-containing protein</fullName>
    </recommendedName>
</protein>
<evidence type="ECO:0000256" key="6">
    <source>
        <dbReference type="PROSITE-ProRule" id="PRU10141"/>
    </source>
</evidence>
<evidence type="ECO:0000256" key="4">
    <source>
        <dbReference type="ARBA" id="ARBA00022777"/>
    </source>
</evidence>
<dbReference type="Proteomes" id="UP000326757">
    <property type="component" value="Unassembled WGS sequence"/>
</dbReference>
<evidence type="ECO:0000256" key="7">
    <source>
        <dbReference type="SAM" id="MobiDB-lite"/>
    </source>
</evidence>
<dbReference type="PROSITE" id="PS00108">
    <property type="entry name" value="PROTEIN_KINASE_ST"/>
    <property type="match status" value="1"/>
</dbReference>
<feature type="compositionally biased region" description="Polar residues" evidence="7">
    <location>
        <begin position="1"/>
        <end position="14"/>
    </location>
</feature>
<dbReference type="InterPro" id="IPR011009">
    <property type="entry name" value="Kinase-like_dom_sf"/>
</dbReference>
<dbReference type="PANTHER" id="PTHR22974:SF21">
    <property type="entry name" value="DUAL SPECIFICITY PROTEIN KINASE TTK"/>
    <property type="match status" value="1"/>
</dbReference>
<dbReference type="CDD" id="cd14131">
    <property type="entry name" value="PKc_Mps1"/>
    <property type="match status" value="1"/>
</dbReference>
<dbReference type="Pfam" id="PF00069">
    <property type="entry name" value="Pkinase"/>
    <property type="match status" value="1"/>
</dbReference>
<dbReference type="Gene3D" id="3.30.200.20">
    <property type="entry name" value="Phosphorylase Kinase, domain 1"/>
    <property type="match status" value="1"/>
</dbReference>
<evidence type="ECO:0000256" key="1">
    <source>
        <dbReference type="ARBA" id="ARBA00022527"/>
    </source>
</evidence>
<feature type="compositionally biased region" description="Low complexity" evidence="7">
    <location>
        <begin position="467"/>
        <end position="480"/>
    </location>
</feature>
<sequence>MATASPTPMGSSQFAAIRRPASRNAYKQSLSRPHSTRPDVESARNYSLNDSSDDEIPMPMKLSALTKALLNDEASIIETSTTARTTPEPPHSFHTRAESGGVLGSPTTENKSPLGNSELSPTYPRRVVRLSGTPGSSNLRRGAALSSAVQKHNEQAASKAEESALDLSTPAPVPRTVRVSIGRSSIGSSGRHSGRPDSPQQEDGYDNDGPQEYPSTVTRSNLGASQGSVSRFNPSRSRYGEDIGLQNSMRVKRGAVPKVFGTFMRGPARRGRPRISQSDEEHSPMEENANSNDVGSSQEPQSQESQYERPEMQKKSPTPEVELARRAPVSSYRNFAASGSPSSSNDPLNSALHSRSPPPPTLSSSRRSDPRSTTSPSSQQPAFKLPAPRPGLPASHDQENEAPPTFKRNKQPLMHINSAEKQNRPDSFEMNSVRATGSPERRPLATRSQNTPRRPAPPPPKMSVLEAATSTAGAATTSHANSRRNRLKVNGKVFTRLDVIGRGGSSKVYRVMAENSKIFALKRVSLEDADESAIRGFKGEIDLLKKLGSVERVIHLYDYEMNDERGILSVLMEMGELDMNTILNLRMKSEHARLDINFVRYYWKEMLECLQAVHAYDIVHSDLKPHNFVLVQGRLKLIDFGIANAIRTEETVNVHRETQIGTPNYMSPESLMDSNASDGKSRNEPKLMKLGKPSDIWSLGCILYQMTYGRAPFGHIQNQLQRCQAIINFNYDIEYPAYGVGGILVPSSLIRTLKNCLNRDQHQRPSADELLGDNDTFLNPLEIDMDKHFPMSEELLGRILQNVIQKCEALGRVPSEAELLTAWPKGYFTSLRKAEQRVSWTDRLDGRCWAFSTIGNTLLKDSKIDNITEEEIKWKRMAFWIFLSFSSFLFSRYDFGVCRVYHASFSLISFDIVLGGGWATE</sequence>
<evidence type="ECO:0000256" key="3">
    <source>
        <dbReference type="ARBA" id="ARBA00022741"/>
    </source>
</evidence>
<name>A0A5N6KIL1_MONLA</name>
<keyword evidence="10" id="KW-1185">Reference proteome</keyword>
<dbReference type="EMBL" id="VIGI01000002">
    <property type="protein sequence ID" value="KAB8303542.1"/>
    <property type="molecule type" value="Genomic_DNA"/>
</dbReference>
<evidence type="ECO:0000259" key="8">
    <source>
        <dbReference type="PROSITE" id="PS50011"/>
    </source>
</evidence>
<dbReference type="GO" id="GO:0004674">
    <property type="term" value="F:protein serine/threonine kinase activity"/>
    <property type="evidence" value="ECO:0007669"/>
    <property type="project" value="UniProtKB-KW"/>
</dbReference>
<dbReference type="PROSITE" id="PS00107">
    <property type="entry name" value="PROTEIN_KINASE_ATP"/>
    <property type="match status" value="1"/>
</dbReference>
<dbReference type="GO" id="GO:0000776">
    <property type="term" value="C:kinetochore"/>
    <property type="evidence" value="ECO:0007669"/>
    <property type="project" value="TreeGrafter"/>
</dbReference>
<comment type="caution">
    <text evidence="9">The sequence shown here is derived from an EMBL/GenBank/DDBJ whole genome shotgun (WGS) entry which is preliminary data.</text>
</comment>
<keyword evidence="4" id="KW-0418">Kinase</keyword>
<keyword evidence="1" id="KW-0723">Serine/threonine-protein kinase</keyword>
<feature type="domain" description="Protein kinase" evidence="8">
    <location>
        <begin position="494"/>
        <end position="778"/>
    </location>
</feature>
<dbReference type="FunFam" id="1.10.510.10:FF:000377">
    <property type="entry name" value="Checkpoint protein kinase"/>
    <property type="match status" value="1"/>
</dbReference>
<dbReference type="GO" id="GO:0004712">
    <property type="term" value="F:protein serine/threonine/tyrosine kinase activity"/>
    <property type="evidence" value="ECO:0007669"/>
    <property type="project" value="TreeGrafter"/>
</dbReference>
<dbReference type="OrthoDB" id="20524at2759"/>
<keyword evidence="2" id="KW-0808">Transferase</keyword>
<dbReference type="GO" id="GO:0034501">
    <property type="term" value="P:protein localization to kinetochore"/>
    <property type="evidence" value="ECO:0007669"/>
    <property type="project" value="TreeGrafter"/>
</dbReference>
<feature type="compositionally biased region" description="Low complexity" evidence="7">
    <location>
        <begin position="296"/>
        <end position="305"/>
    </location>
</feature>
<dbReference type="GO" id="GO:0007094">
    <property type="term" value="P:mitotic spindle assembly checkpoint signaling"/>
    <property type="evidence" value="ECO:0007669"/>
    <property type="project" value="TreeGrafter"/>
</dbReference>
<keyword evidence="5 6" id="KW-0067">ATP-binding</keyword>
<gene>
    <name evidence="9" type="ORF">EYC80_004950</name>
</gene>
<dbReference type="InterPro" id="IPR000719">
    <property type="entry name" value="Prot_kinase_dom"/>
</dbReference>